<dbReference type="Proteomes" id="UP001318860">
    <property type="component" value="Unassembled WGS sequence"/>
</dbReference>
<dbReference type="PANTHER" id="PTHR43112:SF3">
    <property type="entry name" value="FERREDOXIN-2, CHLOROPLASTIC"/>
    <property type="match status" value="1"/>
</dbReference>
<keyword evidence="6 10" id="KW-0479">Metal-binding</keyword>
<keyword evidence="10" id="KW-0150">Chloroplast</keyword>
<evidence type="ECO:0000256" key="7">
    <source>
        <dbReference type="ARBA" id="ARBA00022982"/>
    </source>
</evidence>
<reference evidence="12 13" key="1">
    <citation type="journal article" date="2021" name="Comput. Struct. Biotechnol. J.">
        <title>De novo genome assembly of the potent medicinal plant Rehmannia glutinosa using nanopore technology.</title>
        <authorList>
            <person name="Ma L."/>
            <person name="Dong C."/>
            <person name="Song C."/>
            <person name="Wang X."/>
            <person name="Zheng X."/>
            <person name="Niu Y."/>
            <person name="Chen S."/>
            <person name="Feng W."/>
        </authorList>
    </citation>
    <scope>NUCLEOTIDE SEQUENCE [LARGE SCALE GENOMIC DNA]</scope>
    <source>
        <strain evidence="12">DH-2019</strain>
    </source>
</reference>
<protein>
    <recommendedName>
        <fullName evidence="10">Ferredoxin</fullName>
    </recommendedName>
</protein>
<evidence type="ECO:0000256" key="9">
    <source>
        <dbReference type="ARBA" id="ARBA00023014"/>
    </source>
</evidence>
<evidence type="ECO:0000256" key="10">
    <source>
        <dbReference type="RuleBase" id="RU364001"/>
    </source>
</evidence>
<dbReference type="Pfam" id="PF00111">
    <property type="entry name" value="Fer2"/>
    <property type="match status" value="1"/>
</dbReference>
<organism evidence="12 13">
    <name type="scientific">Rehmannia glutinosa</name>
    <name type="common">Chinese foxglove</name>
    <dbReference type="NCBI Taxonomy" id="99300"/>
    <lineage>
        <taxon>Eukaryota</taxon>
        <taxon>Viridiplantae</taxon>
        <taxon>Streptophyta</taxon>
        <taxon>Embryophyta</taxon>
        <taxon>Tracheophyta</taxon>
        <taxon>Spermatophyta</taxon>
        <taxon>Magnoliopsida</taxon>
        <taxon>eudicotyledons</taxon>
        <taxon>Gunneridae</taxon>
        <taxon>Pentapetalae</taxon>
        <taxon>asterids</taxon>
        <taxon>lamiids</taxon>
        <taxon>Lamiales</taxon>
        <taxon>Orobanchaceae</taxon>
        <taxon>Rehmannieae</taxon>
        <taxon>Rehmannia</taxon>
    </lineage>
</organism>
<evidence type="ECO:0000256" key="6">
    <source>
        <dbReference type="ARBA" id="ARBA00022723"/>
    </source>
</evidence>
<evidence type="ECO:0000313" key="13">
    <source>
        <dbReference type="Proteomes" id="UP001318860"/>
    </source>
</evidence>
<keyword evidence="13" id="KW-1185">Reference proteome</keyword>
<dbReference type="CDD" id="cd00207">
    <property type="entry name" value="fer2"/>
    <property type="match status" value="1"/>
</dbReference>
<dbReference type="InterPro" id="IPR010241">
    <property type="entry name" value="Fd_pln"/>
</dbReference>
<keyword evidence="8 10" id="KW-0408">Iron</keyword>
<proteinExistence type="inferred from homology"/>
<dbReference type="PROSITE" id="PS51085">
    <property type="entry name" value="2FE2S_FER_2"/>
    <property type="match status" value="1"/>
</dbReference>
<evidence type="ECO:0000256" key="8">
    <source>
        <dbReference type="ARBA" id="ARBA00023004"/>
    </source>
</evidence>
<keyword evidence="10" id="KW-0934">Plastid</keyword>
<comment type="similarity">
    <text evidence="3 10">Belongs to the 2Fe2S plant-type ferredoxin family.</text>
</comment>
<dbReference type="Gene3D" id="3.10.20.30">
    <property type="match status" value="1"/>
</dbReference>
<evidence type="ECO:0000313" key="12">
    <source>
        <dbReference type="EMBL" id="KAK6131892.1"/>
    </source>
</evidence>
<keyword evidence="5 10" id="KW-0001">2Fe-2S</keyword>
<sequence>MASLSSTMFSTAMLPRKPAAVSATSLRSLPNFKQAALFGLKSAPSRLTCMATYNVKLITPEGEVSFECPDDVYVLDQAEEAGYDLPYSCRAGSCSSCAGKVVGGSVDQADGSFLDDDQIAEGWVLTCVAYPTSDEM</sequence>
<comment type="function">
    <text evidence="1 10">Ferredoxins are iron-sulfur proteins that transfer electrons in a wide variety of metabolic reactions.</text>
</comment>
<accession>A0ABR0VCY1</accession>
<feature type="domain" description="2Fe-2S ferredoxin-type" evidence="11">
    <location>
        <begin position="53"/>
        <end position="136"/>
    </location>
</feature>
<dbReference type="PROSITE" id="PS00197">
    <property type="entry name" value="2FE2S_FER_1"/>
    <property type="match status" value="1"/>
</dbReference>
<dbReference type="InterPro" id="IPR012675">
    <property type="entry name" value="Beta-grasp_dom_sf"/>
</dbReference>
<dbReference type="PANTHER" id="PTHR43112">
    <property type="entry name" value="FERREDOXIN"/>
    <property type="match status" value="1"/>
</dbReference>
<keyword evidence="7 10" id="KW-0249">Electron transport</keyword>
<gene>
    <name evidence="12" type="ORF">DH2020_034365</name>
</gene>
<dbReference type="NCBIfam" id="TIGR02008">
    <property type="entry name" value="fdx_plant"/>
    <property type="match status" value="1"/>
</dbReference>
<evidence type="ECO:0000259" key="11">
    <source>
        <dbReference type="PROSITE" id="PS51085"/>
    </source>
</evidence>
<keyword evidence="4 10" id="KW-0813">Transport</keyword>
<comment type="cofactor">
    <cofactor evidence="10">
        <name>[2Fe-2S] cluster</name>
        <dbReference type="ChEBI" id="CHEBI:190135"/>
    </cofactor>
    <text evidence="10">Binds 1 [2Fe-2S] cluster.</text>
</comment>
<dbReference type="EMBL" id="JABTTQ020001327">
    <property type="protein sequence ID" value="KAK6131892.1"/>
    <property type="molecule type" value="Genomic_DNA"/>
</dbReference>
<evidence type="ECO:0000256" key="5">
    <source>
        <dbReference type="ARBA" id="ARBA00022714"/>
    </source>
</evidence>
<name>A0ABR0VCY1_REHGL</name>
<dbReference type="SUPFAM" id="SSF54292">
    <property type="entry name" value="2Fe-2S ferredoxin-like"/>
    <property type="match status" value="1"/>
</dbReference>
<evidence type="ECO:0000256" key="4">
    <source>
        <dbReference type="ARBA" id="ARBA00022448"/>
    </source>
</evidence>
<evidence type="ECO:0000256" key="3">
    <source>
        <dbReference type="ARBA" id="ARBA00007874"/>
    </source>
</evidence>
<comment type="subcellular location">
    <subcellularLocation>
        <location evidence="2 10">Plastid</location>
        <location evidence="2 10">Chloroplast</location>
    </subcellularLocation>
</comment>
<evidence type="ECO:0000256" key="2">
    <source>
        <dbReference type="ARBA" id="ARBA00004229"/>
    </source>
</evidence>
<evidence type="ECO:0000256" key="1">
    <source>
        <dbReference type="ARBA" id="ARBA00003532"/>
    </source>
</evidence>
<dbReference type="InterPro" id="IPR036010">
    <property type="entry name" value="2Fe-2S_ferredoxin-like_sf"/>
</dbReference>
<keyword evidence="9 10" id="KW-0411">Iron-sulfur</keyword>
<dbReference type="InterPro" id="IPR001041">
    <property type="entry name" value="2Fe-2S_ferredoxin-type"/>
</dbReference>
<comment type="caution">
    <text evidence="12">The sequence shown here is derived from an EMBL/GenBank/DDBJ whole genome shotgun (WGS) entry which is preliminary data.</text>
</comment>
<dbReference type="InterPro" id="IPR006058">
    <property type="entry name" value="2Fe2S_fd_BS"/>
</dbReference>